<organism evidence="6 7">
    <name type="scientific">Neobacillus ginsengisoli</name>
    <dbReference type="NCBI Taxonomy" id="904295"/>
    <lineage>
        <taxon>Bacteria</taxon>
        <taxon>Bacillati</taxon>
        <taxon>Bacillota</taxon>
        <taxon>Bacilli</taxon>
        <taxon>Bacillales</taxon>
        <taxon>Bacillaceae</taxon>
        <taxon>Neobacillus</taxon>
    </lineage>
</organism>
<proteinExistence type="predicted"/>
<dbReference type="Gene3D" id="3.40.50.10660">
    <property type="entry name" value="PrpR receptor domain-like"/>
    <property type="match status" value="1"/>
</dbReference>
<keyword evidence="2" id="KW-0067">ATP-binding</keyword>
<dbReference type="SUPFAM" id="SSF159800">
    <property type="entry name" value="PrpR receptor domain-like"/>
    <property type="match status" value="1"/>
</dbReference>
<evidence type="ECO:0000313" key="7">
    <source>
        <dbReference type="Proteomes" id="UP001224122"/>
    </source>
</evidence>
<protein>
    <submittedName>
        <fullName evidence="6">Transcriptional regulator with PAS, ATPase and Fis domain</fullName>
    </submittedName>
</protein>
<dbReference type="InterPro" id="IPR058031">
    <property type="entry name" value="AAA_lid_NorR"/>
</dbReference>
<dbReference type="Gene3D" id="3.40.50.300">
    <property type="entry name" value="P-loop containing nucleotide triphosphate hydrolases"/>
    <property type="match status" value="1"/>
</dbReference>
<dbReference type="InterPro" id="IPR002078">
    <property type="entry name" value="Sigma_54_int"/>
</dbReference>
<dbReference type="InterPro" id="IPR010524">
    <property type="entry name" value="Sig_transdc_resp-reg_PrpR_N"/>
</dbReference>
<dbReference type="Pfam" id="PF14532">
    <property type="entry name" value="Sigma54_activ_2"/>
    <property type="match status" value="1"/>
</dbReference>
<dbReference type="Gene3D" id="3.40.50.2300">
    <property type="match status" value="1"/>
</dbReference>
<evidence type="ECO:0000256" key="2">
    <source>
        <dbReference type="ARBA" id="ARBA00022840"/>
    </source>
</evidence>
<dbReference type="EMBL" id="JAUSTW010000004">
    <property type="protein sequence ID" value="MDQ0199361.1"/>
    <property type="molecule type" value="Genomic_DNA"/>
</dbReference>
<dbReference type="SUPFAM" id="SSF46689">
    <property type="entry name" value="Homeodomain-like"/>
    <property type="match status" value="1"/>
</dbReference>
<keyword evidence="3" id="KW-0805">Transcription regulation</keyword>
<dbReference type="RefSeq" id="WP_307408206.1">
    <property type="nucleotide sequence ID" value="NZ_JAUSTW010000004.1"/>
</dbReference>
<dbReference type="InterPro" id="IPR027417">
    <property type="entry name" value="P-loop_NTPase"/>
</dbReference>
<dbReference type="PRINTS" id="PR01590">
    <property type="entry name" value="HTHFIS"/>
</dbReference>
<dbReference type="Proteomes" id="UP001224122">
    <property type="component" value="Unassembled WGS sequence"/>
</dbReference>
<dbReference type="InterPro" id="IPR002197">
    <property type="entry name" value="HTH_Fis"/>
</dbReference>
<dbReference type="PROSITE" id="PS50045">
    <property type="entry name" value="SIGMA54_INTERACT_4"/>
    <property type="match status" value="1"/>
</dbReference>
<keyword evidence="4" id="KW-0804">Transcription</keyword>
<dbReference type="Pfam" id="PF02954">
    <property type="entry name" value="HTH_8"/>
    <property type="match status" value="1"/>
</dbReference>
<evidence type="ECO:0000313" key="6">
    <source>
        <dbReference type="EMBL" id="MDQ0199361.1"/>
    </source>
</evidence>
<evidence type="ECO:0000256" key="4">
    <source>
        <dbReference type="ARBA" id="ARBA00023163"/>
    </source>
</evidence>
<gene>
    <name evidence="6" type="ORF">J2S10_002543</name>
</gene>
<feature type="domain" description="Sigma-54 factor interaction" evidence="5">
    <location>
        <begin position="319"/>
        <end position="524"/>
    </location>
</feature>
<evidence type="ECO:0000259" key="5">
    <source>
        <dbReference type="PROSITE" id="PS50045"/>
    </source>
</evidence>
<dbReference type="InterPro" id="IPR009057">
    <property type="entry name" value="Homeodomain-like_sf"/>
</dbReference>
<dbReference type="SUPFAM" id="SSF52540">
    <property type="entry name" value="P-loop containing nucleoside triphosphate hydrolases"/>
    <property type="match status" value="1"/>
</dbReference>
<evidence type="ECO:0000256" key="3">
    <source>
        <dbReference type="ARBA" id="ARBA00023015"/>
    </source>
</evidence>
<dbReference type="Gene3D" id="1.10.10.60">
    <property type="entry name" value="Homeodomain-like"/>
    <property type="match status" value="1"/>
</dbReference>
<dbReference type="Pfam" id="PF06506">
    <property type="entry name" value="PrpR_N"/>
    <property type="match status" value="1"/>
</dbReference>
<name>A0ABT9XV34_9BACI</name>
<evidence type="ECO:0000256" key="1">
    <source>
        <dbReference type="ARBA" id="ARBA00022741"/>
    </source>
</evidence>
<dbReference type="PANTHER" id="PTHR32071">
    <property type="entry name" value="TRANSCRIPTIONAL REGULATORY PROTEIN"/>
    <property type="match status" value="1"/>
</dbReference>
<accession>A0ABT9XV34</accession>
<comment type="caution">
    <text evidence="6">The sequence shown here is derived from an EMBL/GenBank/DDBJ whole genome shotgun (WGS) entry which is preliminary data.</text>
</comment>
<reference evidence="6 7" key="1">
    <citation type="submission" date="2023-07" db="EMBL/GenBank/DDBJ databases">
        <title>Genomic Encyclopedia of Type Strains, Phase IV (KMG-IV): sequencing the most valuable type-strain genomes for metagenomic binning, comparative biology and taxonomic classification.</title>
        <authorList>
            <person name="Goeker M."/>
        </authorList>
    </citation>
    <scope>NUCLEOTIDE SEQUENCE [LARGE SCALE GENOMIC DNA]</scope>
    <source>
        <strain evidence="6 7">DSM 27594</strain>
    </source>
</reference>
<dbReference type="Gene3D" id="1.10.8.60">
    <property type="match status" value="1"/>
</dbReference>
<keyword evidence="1" id="KW-0547">Nucleotide-binding</keyword>
<keyword evidence="7" id="KW-1185">Reference proteome</keyword>
<sequence>MLIFATEGEGKMIKALVIAPYEGLFEMMKEIQQEVDDFELHIELGNLYEGANIAKDAEKRGYHIIISRGGTASMIQEESSIPVIDIQVSGYDVLRILTLVKGFSGKAAIVGFPNISQGAVTICKLLDLDIKSLTITKDTEVEEKLANLKKLGYEVVIGDVVTVQAAKQLGLTGVLITSGKEAIMDSLEEARRAIQLYSRLQQDVSIYQSILDCSEQAIGIIREEKIIYGNERFNKEFNWIKLYNSPGVKRMVQQTELTREKKTITLHFDHTLWKLTACPYEDTVIIYFEKDFKADVADKKVNGNPHALEFNQTVSYTPIAGKSEPIQKILQQIDKYSGMDEPVWIMGEVGNGKELIAQSIHLKRKSNDEPFITLNSDLLSEELLKNLISEGFFQKYANSVIYLKNIERLTPITQKELYHFLKKEDAKKSKWVVSSEDTIEEKVKNGTFIRDFYNSLAQLKIYIPPLRERSEDIEKLVHVFISELHPKYGNEVVGIRQDALEELANYNWPGNVEQLKHVIEQLVTQSQSYYIEKKEVETVLNQLEHQQKNNNTSITTIDISGTLEEIEKQVITRVLEAEEMNQSRAAKRLGINRSTLWRKLK</sequence>
<dbReference type="Pfam" id="PF25601">
    <property type="entry name" value="AAA_lid_14"/>
    <property type="match status" value="1"/>
</dbReference>